<gene>
    <name evidence="2" type="ORF">LEMA_P001180.1</name>
</gene>
<keyword evidence="3" id="KW-1185">Reference proteome</keyword>
<name>E5ADP2_LEPMJ</name>
<dbReference type="eggNOG" id="ENOG502TGAH">
    <property type="taxonomic scope" value="Eukaryota"/>
</dbReference>
<evidence type="ECO:0000256" key="1">
    <source>
        <dbReference type="SAM" id="MobiDB-lite"/>
    </source>
</evidence>
<evidence type="ECO:0000313" key="3">
    <source>
        <dbReference type="Proteomes" id="UP000002668"/>
    </source>
</evidence>
<dbReference type="GeneID" id="13290721"/>
<dbReference type="EMBL" id="FP929139">
    <property type="protein sequence ID" value="CBY01331.1"/>
    <property type="molecule type" value="Genomic_DNA"/>
</dbReference>
<organism evidence="2 3">
    <name type="scientific">Leptosphaeria maculans (strain JN3 / isolate v23.1.3 / race Av1-4-5-6-7-8)</name>
    <name type="common">Blackleg fungus</name>
    <name type="synonym">Phoma lingam</name>
    <dbReference type="NCBI Taxonomy" id="985895"/>
    <lineage>
        <taxon>Eukaryota</taxon>
        <taxon>Fungi</taxon>
        <taxon>Dikarya</taxon>
        <taxon>Ascomycota</taxon>
        <taxon>Pezizomycotina</taxon>
        <taxon>Dothideomycetes</taxon>
        <taxon>Pleosporomycetidae</taxon>
        <taxon>Pleosporales</taxon>
        <taxon>Pleosporineae</taxon>
        <taxon>Leptosphaeriaceae</taxon>
        <taxon>Plenodomus</taxon>
        <taxon>Plenodomus lingam/Leptosphaeria maculans species complex</taxon>
    </lineage>
</organism>
<feature type="compositionally biased region" description="Polar residues" evidence="1">
    <location>
        <begin position="111"/>
        <end position="123"/>
    </location>
</feature>
<dbReference type="HOGENOM" id="CLU_1030848_0_0_1"/>
<reference evidence="3" key="1">
    <citation type="journal article" date="2011" name="Nat. Commun.">
        <title>Effector diversification within compartments of the Leptosphaeria maculans genome affected by Repeat-Induced Point mutations.</title>
        <authorList>
            <person name="Rouxel T."/>
            <person name="Grandaubert J."/>
            <person name="Hane J.K."/>
            <person name="Hoede C."/>
            <person name="van de Wouw A.P."/>
            <person name="Couloux A."/>
            <person name="Dominguez V."/>
            <person name="Anthouard V."/>
            <person name="Bally P."/>
            <person name="Bourras S."/>
            <person name="Cozijnsen A.J."/>
            <person name="Ciuffetti L.M."/>
            <person name="Degrave A."/>
            <person name="Dilmaghani A."/>
            <person name="Duret L."/>
            <person name="Fudal I."/>
            <person name="Goodwin S.B."/>
            <person name="Gout L."/>
            <person name="Glaser N."/>
            <person name="Linglin J."/>
            <person name="Kema G.H.J."/>
            <person name="Lapalu N."/>
            <person name="Lawrence C.B."/>
            <person name="May K."/>
            <person name="Meyer M."/>
            <person name="Ollivier B."/>
            <person name="Poulain J."/>
            <person name="Schoch C.L."/>
            <person name="Simon A."/>
            <person name="Spatafora J.W."/>
            <person name="Stachowiak A."/>
            <person name="Turgeon B.G."/>
            <person name="Tyler B.M."/>
            <person name="Vincent D."/>
            <person name="Weissenbach J."/>
            <person name="Amselem J."/>
            <person name="Quesneville H."/>
            <person name="Oliver R.P."/>
            <person name="Wincker P."/>
            <person name="Balesdent M.-H."/>
            <person name="Howlett B.J."/>
        </authorList>
    </citation>
    <scope>NUCLEOTIDE SEQUENCE [LARGE SCALE GENOMIC DNA]</scope>
    <source>
        <strain evidence="3">JN3 / isolate v23.1.3 / race Av1-4-5-6-7-8</strain>
    </source>
</reference>
<dbReference type="InParanoid" id="E5ADP2"/>
<feature type="compositionally biased region" description="Low complexity" evidence="1">
    <location>
        <begin position="203"/>
        <end position="222"/>
    </location>
</feature>
<sequence length="270" mass="30702">MAHTPTSPTMNLFRKERPERGFTARSGDWVQRWLATVIGRSPYLRVLQDVSACASRIASLIAVAHAKSAGAPALRELNRSLLSFWVDNYQDKHKHQKSKTASKMSRALDVRTQNMRSTLSALTEENLRSNSRRPTEQQSIHHGQQSPTKQTNQLEQAQEEDDDDEEDEQKVERRRKASLQALEIYGGCFASGFLAMQQPLPWATTPTSESRSSRTNSNASSNDFDHRRSVSEAQSIFEVQEIQSGRRRSLRDFGKRGLRLMQSSRSLKRD</sequence>
<protein>
    <submittedName>
        <fullName evidence="2">Predicted protein</fullName>
    </submittedName>
</protein>
<dbReference type="VEuPathDB" id="FungiDB:LEMA_P001180.1"/>
<dbReference type="OrthoDB" id="3778648at2759"/>
<evidence type="ECO:0000313" key="2">
    <source>
        <dbReference type="EMBL" id="CBY01331.1"/>
    </source>
</evidence>
<proteinExistence type="predicted"/>
<feature type="region of interest" description="Disordered" evidence="1">
    <location>
        <begin position="92"/>
        <end position="174"/>
    </location>
</feature>
<feature type="region of interest" description="Disordered" evidence="1">
    <location>
        <begin position="202"/>
        <end position="228"/>
    </location>
</feature>
<accession>E5ADP2</accession>
<dbReference type="AlphaFoldDB" id="E5ADP2"/>
<dbReference type="Proteomes" id="UP000002668">
    <property type="component" value="Genome"/>
</dbReference>
<feature type="compositionally biased region" description="Polar residues" evidence="1">
    <location>
        <begin position="136"/>
        <end position="156"/>
    </location>
</feature>
<feature type="compositionally biased region" description="Acidic residues" evidence="1">
    <location>
        <begin position="157"/>
        <end position="169"/>
    </location>
</feature>